<evidence type="ECO:0000259" key="1">
    <source>
        <dbReference type="Pfam" id="PF00534"/>
    </source>
</evidence>
<dbReference type="InterPro" id="IPR001296">
    <property type="entry name" value="Glyco_trans_1"/>
</dbReference>
<sequence length="370" mass="43039">MTKKVLVFGMTENPGGVESVIMNYYRNIDIKRVHFDFLCNSYEPIAYEDELTSNGSKCFHFVARSKNPIKYHKELKTFFKKHADEYSAIWVNVCSLANIDYLKLAKKYGISKRIIHSHNSENMDSKLRGKLHEYNKKRLWKYATDFWACSEEAAKWFYDEKLLKKVVIIKNAIDINRVSFDEKKRQHYREKINAKDRFVIGNVGRLHFQKNQSFLIDIFNDYLKEDPTAICILIGDGEDKHKLINKVKQYGIEDRVLFLGVQNDIQGWLSAMDLFLFPSVFEGFGLAALEAQGNGVPVLASKDVMPYELKINDNFHFFGLGYSANSWAQKISEIKKNVDRIASDQIKHNFTNSGYEIKVEAQKLEDFFIN</sequence>
<dbReference type="SUPFAM" id="SSF53756">
    <property type="entry name" value="UDP-Glycosyltransferase/glycogen phosphorylase"/>
    <property type="match status" value="1"/>
</dbReference>
<reference evidence="2 3" key="1">
    <citation type="submission" date="2019-08" db="EMBL/GenBank/DDBJ databases">
        <title>In-depth cultivation of the pig gut microbiome towards novel bacterial diversity and tailored functional studies.</title>
        <authorList>
            <person name="Wylensek D."/>
            <person name="Hitch T.C.A."/>
            <person name="Clavel T."/>
        </authorList>
    </citation>
    <scope>NUCLEOTIDE SEQUENCE [LARGE SCALE GENOMIC DNA]</scope>
    <source>
        <strain evidence="2 3">RF-744-FAT-4</strain>
    </source>
</reference>
<gene>
    <name evidence="2" type="ORF">FYJ52_04060</name>
</gene>
<dbReference type="AlphaFoldDB" id="A0A7X2NFQ1"/>
<name>A0A7X2NFQ1_9FIRM</name>
<dbReference type="Proteomes" id="UP000461754">
    <property type="component" value="Unassembled WGS sequence"/>
</dbReference>
<protein>
    <submittedName>
        <fullName evidence="2">Glycosyltransferase family 1 protein</fullName>
    </submittedName>
</protein>
<organism evidence="2 3">
    <name type="scientific">Pseudoramibacter porci</name>
    <dbReference type="NCBI Taxonomy" id="2606631"/>
    <lineage>
        <taxon>Bacteria</taxon>
        <taxon>Bacillati</taxon>
        <taxon>Bacillota</taxon>
        <taxon>Clostridia</taxon>
        <taxon>Eubacteriales</taxon>
        <taxon>Eubacteriaceae</taxon>
        <taxon>Pseudoramibacter</taxon>
    </lineage>
</organism>
<feature type="domain" description="Glycosyl transferase family 1" evidence="1">
    <location>
        <begin position="186"/>
        <end position="338"/>
    </location>
</feature>
<evidence type="ECO:0000313" key="3">
    <source>
        <dbReference type="Proteomes" id="UP000461754"/>
    </source>
</evidence>
<accession>A0A7X2NFQ1</accession>
<dbReference type="RefSeq" id="WP_154575990.1">
    <property type="nucleotide sequence ID" value="NZ_VUMO01000004.1"/>
</dbReference>
<dbReference type="PANTHER" id="PTHR12526:SF638">
    <property type="entry name" value="SPORE COAT PROTEIN SA"/>
    <property type="match status" value="1"/>
</dbReference>
<evidence type="ECO:0000313" key="2">
    <source>
        <dbReference type="EMBL" id="MSS19580.1"/>
    </source>
</evidence>
<keyword evidence="2" id="KW-0808">Transferase</keyword>
<comment type="caution">
    <text evidence="2">The sequence shown here is derived from an EMBL/GenBank/DDBJ whole genome shotgun (WGS) entry which is preliminary data.</text>
</comment>
<dbReference type="CDD" id="cd03812">
    <property type="entry name" value="GT4_CapH-like"/>
    <property type="match status" value="1"/>
</dbReference>
<keyword evidence="3" id="KW-1185">Reference proteome</keyword>
<dbReference type="Pfam" id="PF00534">
    <property type="entry name" value="Glycos_transf_1"/>
    <property type="match status" value="1"/>
</dbReference>
<proteinExistence type="predicted"/>
<dbReference type="GO" id="GO:0016757">
    <property type="term" value="F:glycosyltransferase activity"/>
    <property type="evidence" value="ECO:0007669"/>
    <property type="project" value="InterPro"/>
</dbReference>
<dbReference type="PANTHER" id="PTHR12526">
    <property type="entry name" value="GLYCOSYLTRANSFERASE"/>
    <property type="match status" value="1"/>
</dbReference>
<dbReference type="Gene3D" id="3.40.50.2000">
    <property type="entry name" value="Glycogen Phosphorylase B"/>
    <property type="match status" value="2"/>
</dbReference>
<dbReference type="EMBL" id="VUMO01000004">
    <property type="protein sequence ID" value="MSS19580.1"/>
    <property type="molecule type" value="Genomic_DNA"/>
</dbReference>